<dbReference type="EMBL" id="BOOU01000058">
    <property type="protein sequence ID" value="GII79401.1"/>
    <property type="molecule type" value="Genomic_DNA"/>
</dbReference>
<dbReference type="RefSeq" id="WP_203989364.1">
    <property type="nucleotide sequence ID" value="NZ_BOOU01000058.1"/>
</dbReference>
<evidence type="ECO:0000256" key="7">
    <source>
        <dbReference type="SAM" id="MobiDB-lite"/>
    </source>
</evidence>
<keyword evidence="4 6" id="KW-0119">Carbohydrate metabolism</keyword>
<feature type="binding site" evidence="6">
    <location>
        <begin position="528"/>
        <end position="529"/>
    </location>
    <ligand>
        <name>alpha-maltose 1-phosphate</name>
        <dbReference type="ChEBI" id="CHEBI:63576"/>
    </ligand>
</feature>
<feature type="binding site" evidence="6">
    <location>
        <position position="389"/>
    </location>
    <ligand>
        <name>alpha-maltose 1-phosphate</name>
        <dbReference type="ChEBI" id="CHEBI:63576"/>
    </ligand>
</feature>
<dbReference type="Gene3D" id="1.20.58.80">
    <property type="entry name" value="Phosphotransferase system, lactose/cellobiose-type IIA subunit"/>
    <property type="match status" value="1"/>
</dbReference>
<dbReference type="Pfam" id="PF21702">
    <property type="entry name" value="GLGE_C"/>
    <property type="match status" value="1"/>
</dbReference>
<comment type="catalytic activity">
    <reaction evidence="5 6">
        <text>alpha-maltose 1-phosphate + [(1-&gt;4)-alpha-D-glucosyl](n) = [(1-&gt;4)-alpha-D-glucosyl](n+2) + phosphate</text>
        <dbReference type="Rhea" id="RHEA:42692"/>
        <dbReference type="Rhea" id="RHEA-COMP:9584"/>
        <dbReference type="Rhea" id="RHEA-COMP:10183"/>
        <dbReference type="ChEBI" id="CHEBI:15444"/>
        <dbReference type="ChEBI" id="CHEBI:43474"/>
        <dbReference type="ChEBI" id="CHEBI:63576"/>
        <dbReference type="EC" id="2.4.99.16"/>
    </reaction>
</comment>
<sequence>MIGRIPVQDIQPVVDCGRWPAKAAAGETFEISATVFREGHDAVAAGVVLTDPAGARGRLLPMRPLEPGTDRFGVTVTLPSEGTWHFRVEAWSDPVATWLHDAGIKIPRDIDTDLMCEEGARIFERAAKAVRPNGCPGCAHRAELQRVADRLRDEELDPRARLAVAQLPETAAALAAHPLRELVTRAPRYPVRVHRRRALFGSWYEFFPRSEGAVLQEGAPPRSGTFRTAAERLPAVAGMGFDIVYLPPIHPIGDTFRKGRNNTLHPEPDDPGSPWAIGSADGGHDAIHPDLGTIEDFDAFVRRARELGLEIAIDLALQCSPDHPWVKEHPEWFTVRADGTIAYAENPPKKYQDIYPLNFDKDPEGILAEVERVVRHWMDHGVRVFRVDNPHTKPVVFWERLLGAIHATDPDVIFLSEAFTRPAMLRGLAKIGFHQSYTYFTWKTSKPDLVDFLGELSAETAHYVRPNFFVNTPDILHEYLQHGGLPAFKIRAVLAALTSPSWGVYAGYELGENVAVRPGSEEYLNSEKYEYRPRDWAAAEQEGRSLAPFLTRLNLFRRAHPAVQELRNLRFHDVDHPDMICFSKRLPGAYDPATRRSGPGDVVLVVVNLDPHNTHEATVRLDLPALGLDWNADFIVDDELSGESYHWRQANYVRLDPHINPAHVLTLRATPGGRT</sequence>
<dbReference type="SUPFAM" id="SSF51445">
    <property type="entry name" value="(Trans)glycosidases"/>
    <property type="match status" value="1"/>
</dbReference>
<dbReference type="AlphaFoldDB" id="A0A919R480"/>
<dbReference type="PANTHER" id="PTHR47786:SF2">
    <property type="entry name" value="GLYCOSYL HYDROLASE FAMILY 13 CATALYTIC DOMAIN-CONTAINING PROTEIN"/>
    <property type="match status" value="1"/>
</dbReference>
<evidence type="ECO:0000256" key="6">
    <source>
        <dbReference type="HAMAP-Rule" id="MF_02124"/>
    </source>
</evidence>
<feature type="active site" description="Nucleophile" evidence="6">
    <location>
        <position position="388"/>
    </location>
</feature>
<feature type="site" description="Transition state stabilizer" evidence="6">
    <location>
        <position position="474"/>
    </location>
</feature>
<feature type="binding site" evidence="6">
    <location>
        <position position="318"/>
    </location>
    <ligand>
        <name>alpha-maltose 1-phosphate</name>
        <dbReference type="ChEBI" id="CHEBI:63576"/>
    </ligand>
</feature>
<dbReference type="GO" id="GO:0030979">
    <property type="term" value="P:alpha-glucan biosynthetic process"/>
    <property type="evidence" value="ECO:0007669"/>
    <property type="project" value="UniProtKB-UniRule"/>
</dbReference>
<dbReference type="GO" id="GO:0016758">
    <property type="term" value="F:hexosyltransferase activity"/>
    <property type="evidence" value="ECO:0007669"/>
    <property type="project" value="UniProtKB-UniRule"/>
</dbReference>
<evidence type="ECO:0000256" key="1">
    <source>
        <dbReference type="ARBA" id="ARBA00011738"/>
    </source>
</evidence>
<dbReference type="Gene3D" id="3.20.20.80">
    <property type="entry name" value="Glycosidases"/>
    <property type="match status" value="1"/>
</dbReference>
<comment type="function">
    <text evidence="6">Maltosyltransferase that uses maltose 1-phosphate (M1P) as the sugar donor to elongate linear or branched alpha-(1-&gt;4)-glucans. Is involved in a branched alpha-glucan biosynthetic pathway from trehalose, together with TreS, Mak and GlgB.</text>
</comment>
<dbReference type="InterPro" id="IPR013783">
    <property type="entry name" value="Ig-like_fold"/>
</dbReference>
<dbReference type="SMART" id="SM00642">
    <property type="entry name" value="Aamy"/>
    <property type="match status" value="1"/>
</dbReference>
<dbReference type="HAMAP" id="MF_02124">
    <property type="entry name" value="GlgE"/>
    <property type="match status" value="1"/>
</dbReference>
<evidence type="ECO:0000256" key="4">
    <source>
        <dbReference type="ARBA" id="ARBA00023277"/>
    </source>
</evidence>
<evidence type="ECO:0000256" key="2">
    <source>
        <dbReference type="ARBA" id="ARBA00022676"/>
    </source>
</evidence>
<feature type="region of interest" description="Disordered" evidence="7">
    <location>
        <begin position="259"/>
        <end position="282"/>
    </location>
</feature>
<dbReference type="InterPro" id="IPR017853">
    <property type="entry name" value="GH"/>
</dbReference>
<dbReference type="EC" id="2.4.99.16" evidence="6"/>
<feature type="active site" description="Proton donor" evidence="6">
    <location>
        <position position="417"/>
    </location>
</feature>
<evidence type="ECO:0000313" key="9">
    <source>
        <dbReference type="EMBL" id="GII79401.1"/>
    </source>
</evidence>
<evidence type="ECO:0000256" key="3">
    <source>
        <dbReference type="ARBA" id="ARBA00022679"/>
    </source>
</evidence>
<dbReference type="Pfam" id="PF11896">
    <property type="entry name" value="GlgE_dom_N_S"/>
    <property type="match status" value="1"/>
</dbReference>
<proteinExistence type="inferred from homology"/>
<dbReference type="PANTHER" id="PTHR47786">
    <property type="entry name" value="ALPHA-1,4-GLUCAN:MALTOSE-1-PHOSPHATE MALTOSYLTRANSFERASE"/>
    <property type="match status" value="1"/>
</dbReference>
<evidence type="ECO:0000259" key="8">
    <source>
        <dbReference type="SMART" id="SM00642"/>
    </source>
</evidence>
<comment type="similarity">
    <text evidence="6">Belongs to the glycosyl hydrolase 13 family. GlgE subfamily.</text>
</comment>
<feature type="domain" description="Glycosyl hydrolase family 13 catalytic" evidence="8">
    <location>
        <begin position="201"/>
        <end position="557"/>
    </location>
</feature>
<comment type="subunit">
    <text evidence="1 6">Homodimer.</text>
</comment>
<accession>A0A919R480</accession>
<evidence type="ECO:0000256" key="5">
    <source>
        <dbReference type="ARBA" id="ARBA00048735"/>
    </source>
</evidence>
<keyword evidence="2 6" id="KW-0328">Glycosyltransferase</keyword>
<dbReference type="Gene3D" id="2.60.40.10">
    <property type="entry name" value="Immunoglobulins"/>
    <property type="match status" value="1"/>
</dbReference>
<comment type="caution">
    <text evidence="9">The sequence shown here is derived from an EMBL/GenBank/DDBJ whole genome shotgun (WGS) entry which is preliminary data.</text>
</comment>
<keyword evidence="10" id="KW-1185">Reference proteome</keyword>
<dbReference type="InterPro" id="IPR006047">
    <property type="entry name" value="GH13_cat_dom"/>
</dbReference>
<evidence type="ECO:0000313" key="10">
    <source>
        <dbReference type="Proteomes" id="UP000655287"/>
    </source>
</evidence>
<dbReference type="InterPro" id="IPR049171">
    <property type="entry name" value="GLGE_C"/>
</dbReference>
<dbReference type="CDD" id="cd11344">
    <property type="entry name" value="AmyAc_GlgE_like"/>
    <property type="match status" value="1"/>
</dbReference>
<name>A0A919R480_9ACTN</name>
<keyword evidence="3 6" id="KW-0808">Transferase</keyword>
<gene>
    <name evidence="9" type="primary">glgE1</name>
    <name evidence="6" type="synonym">glgE</name>
    <name evidence="9" type="ORF">Sru01_43830</name>
</gene>
<dbReference type="Proteomes" id="UP000655287">
    <property type="component" value="Unassembled WGS sequence"/>
</dbReference>
<reference evidence="9" key="1">
    <citation type="submission" date="2021-01" db="EMBL/GenBank/DDBJ databases">
        <title>Whole genome shotgun sequence of Sphaerisporangium rufum NBRC 109079.</title>
        <authorList>
            <person name="Komaki H."/>
            <person name="Tamura T."/>
        </authorList>
    </citation>
    <scope>NUCLEOTIDE SEQUENCE</scope>
    <source>
        <strain evidence="9">NBRC 109079</strain>
    </source>
</reference>
<protein>
    <recommendedName>
        <fullName evidence="6">Alpha-1,4-glucan:maltose-1-phosphate maltosyltransferase</fullName>
        <shortName evidence="6">GMPMT</shortName>
        <ecNumber evidence="6">2.4.99.16</ecNumber>
    </recommendedName>
    <alternativeName>
        <fullName evidence="6">(1-&gt;4)-alpha-D-glucan:maltose-1-phosphate alpha-D-maltosyltransferase</fullName>
    </alternativeName>
</protein>
<dbReference type="GO" id="GO:0004553">
    <property type="term" value="F:hydrolase activity, hydrolyzing O-glycosyl compounds"/>
    <property type="evidence" value="ECO:0007669"/>
    <property type="project" value="InterPro"/>
</dbReference>
<dbReference type="InterPro" id="IPR021828">
    <property type="entry name" value="GlgE_dom_N/S"/>
</dbReference>
<feature type="binding site" evidence="6">
    <location>
        <position position="258"/>
    </location>
    <ligand>
        <name>alpha-maltose 1-phosphate</name>
        <dbReference type="ChEBI" id="CHEBI:63576"/>
    </ligand>
</feature>
<dbReference type="InterPro" id="IPR026585">
    <property type="entry name" value="GlgE"/>
</dbReference>
<dbReference type="InterPro" id="IPR013780">
    <property type="entry name" value="Glyco_hydro_b"/>
</dbReference>
<dbReference type="Gene3D" id="2.60.40.1180">
    <property type="entry name" value="Golgi alpha-mannosidase II"/>
    <property type="match status" value="1"/>
</dbReference>
<organism evidence="9 10">
    <name type="scientific">Sphaerisporangium rufum</name>
    <dbReference type="NCBI Taxonomy" id="1381558"/>
    <lineage>
        <taxon>Bacteria</taxon>
        <taxon>Bacillati</taxon>
        <taxon>Actinomycetota</taxon>
        <taxon>Actinomycetes</taxon>
        <taxon>Streptosporangiales</taxon>
        <taxon>Streptosporangiaceae</taxon>
        <taxon>Sphaerisporangium</taxon>
    </lineage>
</organism>
<feature type="binding site" evidence="6">
    <location>
        <position position="353"/>
    </location>
    <ligand>
        <name>alpha-maltose 1-phosphate</name>
        <dbReference type="ChEBI" id="CHEBI:63576"/>
    </ligand>
</feature>